<dbReference type="PROSITE" id="PS51094">
    <property type="entry name" value="PTS_EIIA_TYPE_2"/>
    <property type="match status" value="1"/>
</dbReference>
<dbReference type="CDD" id="cd00211">
    <property type="entry name" value="PTS_IIA_fru"/>
    <property type="match status" value="1"/>
</dbReference>
<keyword evidence="4" id="KW-1185">Reference proteome</keyword>
<dbReference type="NCBIfam" id="TIGR01419">
    <property type="entry name" value="nitro_reg_IIA"/>
    <property type="match status" value="1"/>
</dbReference>
<evidence type="ECO:0000259" key="1">
    <source>
        <dbReference type="PROSITE" id="PS51094"/>
    </source>
</evidence>
<dbReference type="KEGG" id="bmed:GYM46_04430"/>
<dbReference type="GO" id="GO:0030295">
    <property type="term" value="F:protein kinase activator activity"/>
    <property type="evidence" value="ECO:0007669"/>
    <property type="project" value="TreeGrafter"/>
</dbReference>
<dbReference type="SUPFAM" id="SSF55804">
    <property type="entry name" value="Phoshotransferase/anion transport protein"/>
    <property type="match status" value="1"/>
</dbReference>
<dbReference type="EMBL" id="UXHF01000048">
    <property type="protein sequence ID" value="VDC50791.1"/>
    <property type="molecule type" value="Genomic_DNA"/>
</dbReference>
<dbReference type="Gene3D" id="3.40.930.10">
    <property type="entry name" value="Mannitol-specific EII, Chain A"/>
    <property type="match status" value="1"/>
</dbReference>
<dbReference type="GO" id="GO:0008982">
    <property type="term" value="F:protein-N(PI)-phosphohistidine-sugar phosphotransferase activity"/>
    <property type="evidence" value="ECO:0007669"/>
    <property type="project" value="InterPro"/>
</dbReference>
<evidence type="ECO:0000313" key="5">
    <source>
        <dbReference type="Proteomes" id="UP000501325"/>
    </source>
</evidence>
<reference evidence="2 5" key="2">
    <citation type="submission" date="2020-01" db="EMBL/GenBank/DDBJ databases">
        <authorList>
            <person name="Wang S."/>
        </authorList>
    </citation>
    <scope>NUCLEOTIDE SEQUENCE [LARGE SCALE GENOMIC DNA]</scope>
    <source>
        <strain evidence="2 5">D151-2-6</strain>
    </source>
</reference>
<feature type="domain" description="PTS EIIA type-2" evidence="1">
    <location>
        <begin position="5"/>
        <end position="148"/>
    </location>
</feature>
<dbReference type="InterPro" id="IPR051541">
    <property type="entry name" value="PTS_SugarTrans_NitroReg"/>
</dbReference>
<sequence>MDIADLLAPNGVVLRGGASSKRQALHAVAEAAAQALGVDQGRIFEALLEREALGSTGLGSGVAVPHARLKEIDRVTAVFVRLDTPVAYEAVDDRPVDLLLALFAPPKDGAEHLRALAAVSRALRSPELREQLRQARTVDAIKALFVKDQAPATAA</sequence>
<evidence type="ECO:0000313" key="4">
    <source>
        <dbReference type="Proteomes" id="UP000289220"/>
    </source>
</evidence>
<name>A0A6G7EFR6_9CAUL</name>
<protein>
    <submittedName>
        <fullName evidence="2 3">Nitrogen regulatory protein</fullName>
    </submittedName>
</protein>
<dbReference type="Pfam" id="PF00359">
    <property type="entry name" value="PTS_EIIA_2"/>
    <property type="match status" value="1"/>
</dbReference>
<organism evidence="3 4">
    <name type="scientific">Brevundimonas mediterranea</name>
    <dbReference type="NCBI Taxonomy" id="74329"/>
    <lineage>
        <taxon>Bacteria</taxon>
        <taxon>Pseudomonadati</taxon>
        <taxon>Pseudomonadota</taxon>
        <taxon>Alphaproteobacteria</taxon>
        <taxon>Caulobacterales</taxon>
        <taxon>Caulobacteraceae</taxon>
        <taxon>Brevundimonas</taxon>
    </lineage>
</organism>
<dbReference type="InterPro" id="IPR006320">
    <property type="entry name" value="PTS_Nitro_regul"/>
</dbReference>
<dbReference type="PANTHER" id="PTHR47738">
    <property type="entry name" value="PTS SYSTEM FRUCTOSE-LIKE EIIA COMPONENT-RELATED"/>
    <property type="match status" value="1"/>
</dbReference>
<dbReference type="PROSITE" id="PS00372">
    <property type="entry name" value="PTS_EIIA_TYPE_2_HIS"/>
    <property type="match status" value="1"/>
</dbReference>
<evidence type="ECO:0000313" key="2">
    <source>
        <dbReference type="EMBL" id="QIH72274.1"/>
    </source>
</evidence>
<proteinExistence type="predicted"/>
<reference evidence="3 4" key="1">
    <citation type="submission" date="2018-11" db="EMBL/GenBank/DDBJ databases">
        <authorList>
            <person name="Peiro R."/>
            <person name="Begona"/>
            <person name="Cbmso G."/>
            <person name="Lopez M."/>
            <person name="Gonzalez S."/>
            <person name="Sacristan E."/>
            <person name="Castillo E."/>
        </authorList>
    </citation>
    <scope>NUCLEOTIDE SEQUENCE [LARGE SCALE GENOMIC DNA]</scope>
    <source>
        <strain evidence="3">Brev_genome</strain>
    </source>
</reference>
<dbReference type="Proteomes" id="UP000501325">
    <property type="component" value="Chromosome"/>
</dbReference>
<dbReference type="InterPro" id="IPR016152">
    <property type="entry name" value="PTrfase/Anion_transptr"/>
</dbReference>
<dbReference type="InterPro" id="IPR002178">
    <property type="entry name" value="PTS_EIIA_type-2_dom"/>
</dbReference>
<dbReference type="PANTHER" id="PTHR47738:SF1">
    <property type="entry name" value="NITROGEN REGULATORY PROTEIN"/>
    <property type="match status" value="1"/>
</dbReference>
<dbReference type="AlphaFoldDB" id="A0A6G7EFR6"/>
<dbReference type="EMBL" id="CP048751">
    <property type="protein sequence ID" value="QIH72274.1"/>
    <property type="molecule type" value="Genomic_DNA"/>
</dbReference>
<evidence type="ECO:0000313" key="3">
    <source>
        <dbReference type="EMBL" id="VDC50791.1"/>
    </source>
</evidence>
<gene>
    <name evidence="3" type="primary">ptsN</name>
    <name evidence="3" type="ORF">BREV_BREV_02281</name>
    <name evidence="2" type="ORF">GYM46_04430</name>
</gene>
<dbReference type="RefSeq" id="WP_008262263.1">
    <property type="nucleotide sequence ID" value="NZ_CP048751.1"/>
</dbReference>
<dbReference type="GO" id="GO:0009401">
    <property type="term" value="P:phosphoenolpyruvate-dependent sugar phosphotransferase system"/>
    <property type="evidence" value="ECO:0007669"/>
    <property type="project" value="InterPro"/>
</dbReference>
<accession>A0A6G7EFR6</accession>
<dbReference type="Proteomes" id="UP000289220">
    <property type="component" value="Unassembled WGS sequence"/>
</dbReference>